<dbReference type="InterPro" id="IPR021249">
    <property type="entry name" value="DUF2788"/>
</dbReference>
<dbReference type="AlphaFoldDB" id="A0A239E8S1"/>
<proteinExistence type="predicted"/>
<name>A0A239E8S1_9PSED</name>
<dbReference type="EMBL" id="FZOL01000007">
    <property type="protein sequence ID" value="SNS40274.1"/>
    <property type="molecule type" value="Genomic_DNA"/>
</dbReference>
<dbReference type="OrthoDB" id="5625617at2"/>
<keyword evidence="1" id="KW-1133">Transmembrane helix</keyword>
<feature type="transmembrane region" description="Helical" evidence="1">
    <location>
        <begin position="42"/>
        <end position="64"/>
    </location>
</feature>
<organism evidence="2 3">
    <name type="scientific">Pseudomonas japonica</name>
    <dbReference type="NCBI Taxonomy" id="256466"/>
    <lineage>
        <taxon>Bacteria</taxon>
        <taxon>Pseudomonadati</taxon>
        <taxon>Pseudomonadota</taxon>
        <taxon>Gammaproteobacteria</taxon>
        <taxon>Pseudomonadales</taxon>
        <taxon>Pseudomonadaceae</taxon>
        <taxon>Pseudomonas</taxon>
    </lineage>
</organism>
<dbReference type="Proteomes" id="UP000198407">
    <property type="component" value="Unassembled WGS sequence"/>
</dbReference>
<dbReference type="STRING" id="1215104.GCA_000730585_03606"/>
<keyword evidence="3" id="KW-1185">Reference proteome</keyword>
<feature type="transmembrane region" description="Helical" evidence="1">
    <location>
        <begin position="12"/>
        <end position="30"/>
    </location>
</feature>
<reference evidence="3" key="1">
    <citation type="submission" date="2017-06" db="EMBL/GenBank/DDBJ databases">
        <authorList>
            <person name="Varghese N."/>
            <person name="Submissions S."/>
        </authorList>
    </citation>
    <scope>NUCLEOTIDE SEQUENCE [LARGE SCALE GENOMIC DNA]</scope>
    <source>
        <strain evidence="3">DSM 22348</strain>
    </source>
</reference>
<gene>
    <name evidence="2" type="ORF">SAMN05444352_107130</name>
</gene>
<evidence type="ECO:0000313" key="2">
    <source>
        <dbReference type="EMBL" id="SNS40274.1"/>
    </source>
</evidence>
<dbReference type="Pfam" id="PF10981">
    <property type="entry name" value="DUF2788"/>
    <property type="match status" value="1"/>
</dbReference>
<accession>A0A239E8S1</accession>
<evidence type="ECO:0000256" key="1">
    <source>
        <dbReference type="SAM" id="Phobius"/>
    </source>
</evidence>
<dbReference type="RefSeq" id="WP_042123774.1">
    <property type="nucleotide sequence ID" value="NZ_FZOL01000007.1"/>
</dbReference>
<evidence type="ECO:0000313" key="3">
    <source>
        <dbReference type="Proteomes" id="UP000198407"/>
    </source>
</evidence>
<keyword evidence="1" id="KW-0812">Transmembrane</keyword>
<keyword evidence="1" id="KW-0472">Membrane</keyword>
<evidence type="ECO:0008006" key="4">
    <source>
        <dbReference type="Google" id="ProtNLM"/>
    </source>
</evidence>
<sequence length="68" mass="7748">MDPVLFEEWMMTILVSILIAFMGFIVYDLAKKSKAGKFGTFILFFVLGLGIFAFIVKSVVITYIEMNK</sequence>
<protein>
    <recommendedName>
        <fullName evidence="4">DUF2788 domain-containing protein</fullName>
    </recommendedName>
</protein>